<organism evidence="2 3">
    <name type="scientific">Panagrolaimus davidi</name>
    <dbReference type="NCBI Taxonomy" id="227884"/>
    <lineage>
        <taxon>Eukaryota</taxon>
        <taxon>Metazoa</taxon>
        <taxon>Ecdysozoa</taxon>
        <taxon>Nematoda</taxon>
        <taxon>Chromadorea</taxon>
        <taxon>Rhabditida</taxon>
        <taxon>Tylenchina</taxon>
        <taxon>Panagrolaimomorpha</taxon>
        <taxon>Panagrolaimoidea</taxon>
        <taxon>Panagrolaimidae</taxon>
        <taxon>Panagrolaimus</taxon>
    </lineage>
</organism>
<reference evidence="3" key="1">
    <citation type="submission" date="2022-11" db="UniProtKB">
        <authorList>
            <consortium name="WormBaseParasite"/>
        </authorList>
    </citation>
    <scope>IDENTIFICATION</scope>
</reference>
<proteinExistence type="predicted"/>
<sequence>MFSCGYNKNLYIAAYENSVETSASDSFESGKSESIKKKDLVKKWEGAKHPFLCSTQKQFADYLPGGIHHLISDEIIQTVPKSNRLCESVFGNVTWEYRHAPNQRVVRRSTKIEAHFNGLFDWYKSKPEKEQEDILREAILSAPELEKAAAAEEIQLQDAIYNRICERRAANIIADGIKQRKKETASKNADKYGGEWLSEDIMNDHLRDLSDAEKRKAVAAQLKYHQFVLETEPSKSKLFTLSFKGKQKSLQSLIGQLNHLINLRQEQNDDDGGEDDE</sequence>
<evidence type="ECO:0000313" key="3">
    <source>
        <dbReference type="WBParaSite" id="PDA_v2.g14862.t1"/>
    </source>
</evidence>
<dbReference type="Proteomes" id="UP000887578">
    <property type="component" value="Unplaced"/>
</dbReference>
<dbReference type="GO" id="GO:0000175">
    <property type="term" value="F:3'-5'-RNA exonuclease activity"/>
    <property type="evidence" value="ECO:0007669"/>
    <property type="project" value="InterPro"/>
</dbReference>
<name>A0A914PJB6_9BILA</name>
<dbReference type="InterPro" id="IPR022894">
    <property type="entry name" value="Oligoribonuclease"/>
</dbReference>
<evidence type="ECO:0000313" key="2">
    <source>
        <dbReference type="Proteomes" id="UP000887578"/>
    </source>
</evidence>
<keyword evidence="1" id="KW-0540">Nuclease</keyword>
<keyword evidence="2" id="KW-1185">Reference proteome</keyword>
<dbReference type="WBParaSite" id="PDA_v2.g14862.t1">
    <property type="protein sequence ID" value="PDA_v2.g14862.t1"/>
    <property type="gene ID" value="PDA_v2.g14862"/>
</dbReference>
<accession>A0A914PJB6</accession>
<keyword evidence="1" id="KW-0378">Hydrolase</keyword>
<dbReference type="PANTHER" id="PTHR11046:SF27">
    <property type="entry name" value="PROTEIN CBG26503"/>
    <property type="match status" value="1"/>
</dbReference>
<evidence type="ECO:0000256" key="1">
    <source>
        <dbReference type="ARBA" id="ARBA00022722"/>
    </source>
</evidence>
<dbReference type="PANTHER" id="PTHR11046">
    <property type="entry name" value="OLIGORIBONUCLEASE, MITOCHONDRIAL"/>
    <property type="match status" value="1"/>
</dbReference>
<dbReference type="AlphaFoldDB" id="A0A914PJB6"/>
<protein>
    <submittedName>
        <fullName evidence="3">Uncharacterized protein</fullName>
    </submittedName>
</protein>